<reference evidence="2 3" key="1">
    <citation type="submission" date="2011-02" db="EMBL/GenBank/DDBJ databases">
        <title>The Genome Sequence of Sphaeroforma arctica JP610.</title>
        <authorList>
            <consortium name="The Broad Institute Genome Sequencing Platform"/>
            <person name="Russ C."/>
            <person name="Cuomo C."/>
            <person name="Young S.K."/>
            <person name="Zeng Q."/>
            <person name="Gargeya S."/>
            <person name="Alvarado L."/>
            <person name="Berlin A."/>
            <person name="Chapman S.B."/>
            <person name="Chen Z."/>
            <person name="Freedman E."/>
            <person name="Gellesch M."/>
            <person name="Goldberg J."/>
            <person name="Griggs A."/>
            <person name="Gujja S."/>
            <person name="Heilman E."/>
            <person name="Heiman D."/>
            <person name="Howarth C."/>
            <person name="Mehta T."/>
            <person name="Neiman D."/>
            <person name="Pearson M."/>
            <person name="Roberts A."/>
            <person name="Saif S."/>
            <person name="Shea T."/>
            <person name="Shenoy N."/>
            <person name="Sisk P."/>
            <person name="Stolte C."/>
            <person name="Sykes S."/>
            <person name="White J."/>
            <person name="Yandava C."/>
            <person name="Burger G."/>
            <person name="Gray M.W."/>
            <person name="Holland P.W.H."/>
            <person name="King N."/>
            <person name="Lang F.B.F."/>
            <person name="Roger A.J."/>
            <person name="Ruiz-Trillo I."/>
            <person name="Haas B."/>
            <person name="Nusbaum C."/>
            <person name="Birren B."/>
        </authorList>
    </citation>
    <scope>NUCLEOTIDE SEQUENCE [LARGE SCALE GENOMIC DNA]</scope>
    <source>
        <strain evidence="2 3">JP610</strain>
    </source>
</reference>
<evidence type="ECO:0000313" key="3">
    <source>
        <dbReference type="Proteomes" id="UP000054560"/>
    </source>
</evidence>
<sequence length="209" mass="22718">MSTNGNTMKVACSQCDTLNHLSHNALQARAFFFCTACGVKSTPPEDMAQPNGRVQHPPAYNHVHTSATNSPAHTPLVPSIHSTPSRPLSSQSAPYPLNRPVSYNGRGSGPGVYPAPQASAYAPPHIHAYPPSHVYPTVHSVPTHRQTSVPLHSSGNLYPTLDMHNFVSSESPQLTSHSYQDIAGHRRASVQSDRHRSEPRQYQAFYAPA</sequence>
<evidence type="ECO:0000256" key="1">
    <source>
        <dbReference type="SAM" id="MobiDB-lite"/>
    </source>
</evidence>
<dbReference type="RefSeq" id="XP_014147027.1">
    <property type="nucleotide sequence ID" value="XM_014291552.1"/>
</dbReference>
<dbReference type="GeneID" id="25914821"/>
<dbReference type="EMBL" id="KQ246046">
    <property type="protein sequence ID" value="KNC73125.1"/>
    <property type="molecule type" value="Genomic_DNA"/>
</dbReference>
<dbReference type="AlphaFoldDB" id="A0A0L0F8T9"/>
<gene>
    <name evidence="2" type="ORF">SARC_14317</name>
</gene>
<accession>A0A0L0F8T9</accession>
<dbReference type="Proteomes" id="UP000054560">
    <property type="component" value="Unassembled WGS sequence"/>
</dbReference>
<keyword evidence="3" id="KW-1185">Reference proteome</keyword>
<feature type="non-terminal residue" evidence="2">
    <location>
        <position position="209"/>
    </location>
</feature>
<feature type="compositionally biased region" description="Polar residues" evidence="1">
    <location>
        <begin position="63"/>
        <end position="72"/>
    </location>
</feature>
<name>A0A0L0F8T9_9EUKA</name>
<evidence type="ECO:0000313" key="2">
    <source>
        <dbReference type="EMBL" id="KNC73125.1"/>
    </source>
</evidence>
<feature type="region of interest" description="Disordered" evidence="1">
    <location>
        <begin position="46"/>
        <end position="94"/>
    </location>
</feature>
<protein>
    <submittedName>
        <fullName evidence="2">Uncharacterized protein</fullName>
    </submittedName>
</protein>
<proteinExistence type="predicted"/>
<organism evidence="2 3">
    <name type="scientific">Sphaeroforma arctica JP610</name>
    <dbReference type="NCBI Taxonomy" id="667725"/>
    <lineage>
        <taxon>Eukaryota</taxon>
        <taxon>Ichthyosporea</taxon>
        <taxon>Ichthyophonida</taxon>
        <taxon>Sphaeroforma</taxon>
    </lineage>
</organism>
<feature type="compositionally biased region" description="Polar residues" evidence="1">
    <location>
        <begin position="80"/>
        <end position="93"/>
    </location>
</feature>